<dbReference type="EMBL" id="JARQZJ010000032">
    <property type="protein sequence ID" value="KAK9875130.1"/>
    <property type="molecule type" value="Genomic_DNA"/>
</dbReference>
<proteinExistence type="predicted"/>
<reference evidence="1 2" key="1">
    <citation type="submission" date="2023-03" db="EMBL/GenBank/DDBJ databases">
        <title>Genome insight into feeding habits of ladybird beetles.</title>
        <authorList>
            <person name="Li H.-S."/>
            <person name="Huang Y.-H."/>
            <person name="Pang H."/>
        </authorList>
    </citation>
    <scope>NUCLEOTIDE SEQUENCE [LARGE SCALE GENOMIC DNA]</scope>
    <source>
        <strain evidence="1">SYSU_2023b</strain>
        <tissue evidence="1">Whole body</tissue>
    </source>
</reference>
<gene>
    <name evidence="1" type="ORF">WA026_005923</name>
</gene>
<evidence type="ECO:0000313" key="1">
    <source>
        <dbReference type="EMBL" id="KAK9875130.1"/>
    </source>
</evidence>
<dbReference type="AlphaFoldDB" id="A0AAW1U2I3"/>
<comment type="caution">
    <text evidence="1">The sequence shown here is derived from an EMBL/GenBank/DDBJ whole genome shotgun (WGS) entry which is preliminary data.</text>
</comment>
<evidence type="ECO:0000313" key="2">
    <source>
        <dbReference type="Proteomes" id="UP001431783"/>
    </source>
</evidence>
<protein>
    <submittedName>
        <fullName evidence="1">Uncharacterized protein</fullName>
    </submittedName>
</protein>
<sequence length="158" mass="17617">MLLSLRGNAFALVRSSHIHPITDYGVGPSNSQIARVGTVAKDRRRDKLSVQEVHRHRQIYGAKHRSENLILNVLPARIKFKLHNDNLTDIHNGLYDGRTTYTVLRSEGGASIWVCGATARPDPASNHQDDLFVVIARAHRDLAKSMAAAQHGGVRHYR</sequence>
<keyword evidence="2" id="KW-1185">Reference proteome</keyword>
<accession>A0AAW1U2I3</accession>
<name>A0AAW1U2I3_9CUCU</name>
<organism evidence="1 2">
    <name type="scientific">Henosepilachna vigintioctopunctata</name>
    <dbReference type="NCBI Taxonomy" id="420089"/>
    <lineage>
        <taxon>Eukaryota</taxon>
        <taxon>Metazoa</taxon>
        <taxon>Ecdysozoa</taxon>
        <taxon>Arthropoda</taxon>
        <taxon>Hexapoda</taxon>
        <taxon>Insecta</taxon>
        <taxon>Pterygota</taxon>
        <taxon>Neoptera</taxon>
        <taxon>Endopterygota</taxon>
        <taxon>Coleoptera</taxon>
        <taxon>Polyphaga</taxon>
        <taxon>Cucujiformia</taxon>
        <taxon>Coccinelloidea</taxon>
        <taxon>Coccinellidae</taxon>
        <taxon>Epilachninae</taxon>
        <taxon>Epilachnini</taxon>
        <taxon>Henosepilachna</taxon>
    </lineage>
</organism>
<dbReference type="Proteomes" id="UP001431783">
    <property type="component" value="Unassembled WGS sequence"/>
</dbReference>